<sequence length="164" mass="18012">MPFVPAMARHQHVPPMSPYAGHEKRAVKALSDEQIADLRAGRGIGYALTAELNGYPGPRHVLELAGQLGLTEAQRRRMQELFDAMKAETIPIGERLIAQETALDREFSRRTVTTASITTAAAAIGAAQAELRAAHLRYHLAAVGIMTPEQVRRYGELRGYLRGK</sequence>
<dbReference type="InterPro" id="IPR025961">
    <property type="entry name" value="Metal_resist"/>
</dbReference>
<dbReference type="Proteomes" id="UP000035489">
    <property type="component" value="Unassembled WGS sequence"/>
</dbReference>
<dbReference type="AlphaFoldDB" id="A0A0H1R631"/>
<evidence type="ECO:0000313" key="1">
    <source>
        <dbReference type="EMBL" id="KLK90479.1"/>
    </source>
</evidence>
<dbReference type="Pfam" id="PF13801">
    <property type="entry name" value="Metal_resist"/>
    <property type="match status" value="1"/>
</dbReference>
<gene>
    <name evidence="1" type="ORF">AA309_25545</name>
</gene>
<accession>A0A0H1R631</accession>
<name>A0A0H1R631_9HYPH</name>
<reference evidence="1 2" key="1">
    <citation type="submission" date="2015-05" db="EMBL/GenBank/DDBJ databases">
        <title>Draft genome sequence of Microvirga vignae strain BR3299, a novel nitrogen fixing bacteria isolated from Brazil semi-aired region.</title>
        <authorList>
            <person name="Zilli J.E."/>
            <person name="Passos S.R."/>
            <person name="Leite J."/>
            <person name="Baldani J.I."/>
            <person name="Xavier G.R."/>
            <person name="Rumjaneck N.G."/>
            <person name="Simoes-Araujo J.L."/>
        </authorList>
    </citation>
    <scope>NUCLEOTIDE SEQUENCE [LARGE SCALE GENOMIC DNA]</scope>
    <source>
        <strain evidence="1 2">BR3299</strain>
    </source>
</reference>
<dbReference type="STRING" id="1225564.AA309_25545"/>
<keyword evidence="2" id="KW-1185">Reference proteome</keyword>
<dbReference type="PATRIC" id="fig|1225564.3.peg.6675"/>
<comment type="caution">
    <text evidence="1">The sequence shown here is derived from an EMBL/GenBank/DDBJ whole genome shotgun (WGS) entry which is preliminary data.</text>
</comment>
<protein>
    <recommendedName>
        <fullName evidence="3">Periplasmic heavy metal sensor</fullName>
    </recommendedName>
</protein>
<evidence type="ECO:0000313" key="2">
    <source>
        <dbReference type="Proteomes" id="UP000035489"/>
    </source>
</evidence>
<organism evidence="1 2">
    <name type="scientific">Microvirga vignae</name>
    <dbReference type="NCBI Taxonomy" id="1225564"/>
    <lineage>
        <taxon>Bacteria</taxon>
        <taxon>Pseudomonadati</taxon>
        <taxon>Pseudomonadota</taxon>
        <taxon>Alphaproteobacteria</taxon>
        <taxon>Hyphomicrobiales</taxon>
        <taxon>Methylobacteriaceae</taxon>
        <taxon>Microvirga</taxon>
    </lineage>
</organism>
<dbReference type="EMBL" id="LCYG01000084">
    <property type="protein sequence ID" value="KLK90479.1"/>
    <property type="molecule type" value="Genomic_DNA"/>
</dbReference>
<proteinExistence type="predicted"/>
<dbReference type="Gene3D" id="1.20.120.1490">
    <property type="match status" value="1"/>
</dbReference>
<evidence type="ECO:0008006" key="3">
    <source>
        <dbReference type="Google" id="ProtNLM"/>
    </source>
</evidence>